<protein>
    <submittedName>
        <fullName evidence="1">Ribosomal protein L29</fullName>
    </submittedName>
</protein>
<dbReference type="AlphaFoldDB" id="A0A3S8UW08"/>
<proteinExistence type="predicted"/>
<dbReference type="InterPro" id="IPR036049">
    <property type="entry name" value="Ribosomal_uL29_sf"/>
</dbReference>
<organism evidence="1">
    <name type="scientific">Harveyella mirabilis</name>
    <dbReference type="NCBI Taxonomy" id="282355"/>
    <lineage>
        <taxon>Eukaryota</taxon>
        <taxon>Rhodophyta</taxon>
        <taxon>Florideophyceae</taxon>
        <taxon>Rhodymeniophycidae</taxon>
        <taxon>Gigartinales</taxon>
        <taxon>Choreocolacaceae</taxon>
        <taxon>Harveyella</taxon>
    </lineage>
</organism>
<reference evidence="1" key="1">
    <citation type="journal article" date="2018" name="J. Phycol.">
        <title>Molecular phylogenetics supports a clade of red algal parasites retaining native plastids: taxonomy and terminology revised.</title>
        <authorList>
            <person name="Salomaki E.D."/>
            <person name="Lane C.E."/>
        </authorList>
    </citation>
    <scope>NUCLEOTIDE SEQUENCE</scope>
</reference>
<keyword evidence="1" id="KW-0687">Ribonucleoprotein</keyword>
<dbReference type="GO" id="GO:0006412">
    <property type="term" value="P:translation"/>
    <property type="evidence" value="ECO:0007669"/>
    <property type="project" value="InterPro"/>
</dbReference>
<accession>A0A3S8UW08</accession>
<name>A0A3S8UW08_9FLOR</name>
<keyword evidence="1" id="KW-0689">Ribosomal protein</keyword>
<sequence>MKLDIAQLEIKNKHLIQESIELKKQLIFLKIKKKTEQKINIHIIKKTQHKISQILQLHRFNQINNK</sequence>
<dbReference type="SUPFAM" id="SSF46561">
    <property type="entry name" value="Ribosomal protein L29 (L29p)"/>
    <property type="match status" value="1"/>
</dbReference>
<gene>
    <name evidence="1" type="primary">rpl29</name>
</gene>
<dbReference type="EMBL" id="MK039118">
    <property type="protein sequence ID" value="AZL88008.1"/>
    <property type="molecule type" value="Genomic_DNA"/>
</dbReference>
<keyword evidence="1" id="KW-0934">Plastid</keyword>
<dbReference type="GO" id="GO:0003735">
    <property type="term" value="F:structural constituent of ribosome"/>
    <property type="evidence" value="ECO:0007669"/>
    <property type="project" value="InterPro"/>
</dbReference>
<geneLocation type="plastid" evidence="1"/>
<evidence type="ECO:0000313" key="1">
    <source>
        <dbReference type="EMBL" id="AZL88008.1"/>
    </source>
</evidence>
<dbReference type="GO" id="GO:0005840">
    <property type="term" value="C:ribosome"/>
    <property type="evidence" value="ECO:0007669"/>
    <property type="project" value="UniProtKB-KW"/>
</dbReference>